<feature type="region of interest" description="Disordered" evidence="1">
    <location>
        <begin position="109"/>
        <end position="128"/>
    </location>
</feature>
<dbReference type="PANTHER" id="PTHR36313:SF7">
    <property type="entry name" value="OS09G0474600 PROTEIN"/>
    <property type="match status" value="1"/>
</dbReference>
<dbReference type="Proteomes" id="UP000554482">
    <property type="component" value="Unassembled WGS sequence"/>
</dbReference>
<accession>A0A7J6VTJ6</accession>
<dbReference type="PANTHER" id="PTHR36313">
    <property type="entry name" value="ROOT MERISTEM GROWTH FACTOR 2"/>
    <property type="match status" value="1"/>
</dbReference>
<organism evidence="2 3">
    <name type="scientific">Thalictrum thalictroides</name>
    <name type="common">Rue-anemone</name>
    <name type="synonym">Anemone thalictroides</name>
    <dbReference type="NCBI Taxonomy" id="46969"/>
    <lineage>
        <taxon>Eukaryota</taxon>
        <taxon>Viridiplantae</taxon>
        <taxon>Streptophyta</taxon>
        <taxon>Embryophyta</taxon>
        <taxon>Tracheophyta</taxon>
        <taxon>Spermatophyta</taxon>
        <taxon>Magnoliopsida</taxon>
        <taxon>Ranunculales</taxon>
        <taxon>Ranunculaceae</taxon>
        <taxon>Thalictroideae</taxon>
        <taxon>Thalictrum</taxon>
    </lineage>
</organism>
<sequence length="163" mass="17595">MGNSTTLNQQALAYGNGVTAPDGTVVSFHHKEVVDGVPATANDVSKHRLGGRKMVAEMNAVVIREEVKKIEEADPNKISGIGKSTAPMMSIGITENNINDDQGIAAFGSSKCSSRSTDSPTQESSNTFQERLLHDSSEIEHLMATDYSPVRRHIPIHNKEIHG</sequence>
<keyword evidence="3" id="KW-1185">Reference proteome</keyword>
<reference evidence="2 3" key="1">
    <citation type="submission" date="2020-06" db="EMBL/GenBank/DDBJ databases">
        <title>Transcriptomic and genomic resources for Thalictrum thalictroides and T. hernandezii: Facilitating candidate gene discovery in an emerging model plant lineage.</title>
        <authorList>
            <person name="Arias T."/>
            <person name="Riano-Pachon D.M."/>
            <person name="Di Stilio V.S."/>
        </authorList>
    </citation>
    <scope>NUCLEOTIDE SEQUENCE [LARGE SCALE GENOMIC DNA]</scope>
    <source>
        <strain evidence="3">cv. WT478/WT964</strain>
        <tissue evidence="2">Leaves</tissue>
    </source>
</reference>
<gene>
    <name evidence="2" type="ORF">FRX31_022006</name>
</gene>
<evidence type="ECO:0000313" key="2">
    <source>
        <dbReference type="EMBL" id="KAF5188404.1"/>
    </source>
</evidence>
<evidence type="ECO:0000256" key="1">
    <source>
        <dbReference type="SAM" id="MobiDB-lite"/>
    </source>
</evidence>
<feature type="compositionally biased region" description="Polar residues" evidence="1">
    <location>
        <begin position="110"/>
        <end position="128"/>
    </location>
</feature>
<name>A0A7J6VTJ6_THATH</name>
<proteinExistence type="predicted"/>
<dbReference type="AlphaFoldDB" id="A0A7J6VTJ6"/>
<dbReference type="InterPro" id="IPR038804">
    <property type="entry name" value="RGF3"/>
</dbReference>
<dbReference type="EMBL" id="JABWDY010026828">
    <property type="protein sequence ID" value="KAF5188404.1"/>
    <property type="molecule type" value="Genomic_DNA"/>
</dbReference>
<evidence type="ECO:0000313" key="3">
    <source>
        <dbReference type="Proteomes" id="UP000554482"/>
    </source>
</evidence>
<comment type="caution">
    <text evidence="2">The sequence shown here is derived from an EMBL/GenBank/DDBJ whole genome shotgun (WGS) entry which is preliminary data.</text>
</comment>
<dbReference type="GO" id="GO:0008083">
    <property type="term" value="F:growth factor activity"/>
    <property type="evidence" value="ECO:0007669"/>
    <property type="project" value="InterPro"/>
</dbReference>
<protein>
    <submittedName>
        <fullName evidence="2">Uncharacterized protein</fullName>
    </submittedName>
</protein>
<dbReference type="GO" id="GO:0010082">
    <property type="term" value="P:regulation of root meristem growth"/>
    <property type="evidence" value="ECO:0007669"/>
    <property type="project" value="InterPro"/>
</dbReference>